<evidence type="ECO:0000256" key="8">
    <source>
        <dbReference type="ARBA" id="ARBA00023326"/>
    </source>
</evidence>
<organism evidence="16 17">
    <name type="scientific">Fusarium piperis</name>
    <dbReference type="NCBI Taxonomy" id="1435070"/>
    <lineage>
        <taxon>Eukaryota</taxon>
        <taxon>Fungi</taxon>
        <taxon>Dikarya</taxon>
        <taxon>Ascomycota</taxon>
        <taxon>Pezizomycotina</taxon>
        <taxon>Sordariomycetes</taxon>
        <taxon>Hypocreomycetidae</taxon>
        <taxon>Hypocreales</taxon>
        <taxon>Nectriaceae</taxon>
        <taxon>Fusarium</taxon>
        <taxon>Fusarium solani species complex</taxon>
    </lineage>
</organism>
<feature type="region of interest" description="Disordered" evidence="13">
    <location>
        <begin position="343"/>
        <end position="450"/>
    </location>
</feature>
<evidence type="ECO:0000256" key="14">
    <source>
        <dbReference type="SAM" id="SignalP"/>
    </source>
</evidence>
<dbReference type="EMBL" id="JAPEUR010000691">
    <property type="protein sequence ID" value="KAJ4307594.1"/>
    <property type="molecule type" value="Genomic_DNA"/>
</dbReference>
<comment type="cofactor">
    <cofactor evidence="1">
        <name>Cu(2+)</name>
        <dbReference type="ChEBI" id="CHEBI:29036"/>
    </cofactor>
</comment>
<keyword evidence="17" id="KW-1185">Reference proteome</keyword>
<dbReference type="PANTHER" id="PTHR33353:SF32">
    <property type="entry name" value="ENDO-BETA-1,4-GLUCANASE D"/>
    <property type="match status" value="1"/>
</dbReference>
<evidence type="ECO:0000256" key="12">
    <source>
        <dbReference type="PROSITE-ProRule" id="PRU00261"/>
    </source>
</evidence>
<evidence type="ECO:0000256" key="2">
    <source>
        <dbReference type="ARBA" id="ARBA00004613"/>
    </source>
</evidence>
<protein>
    <recommendedName>
        <fullName evidence="11">lytic cellulose monooxygenase (C4-dehydrogenating)</fullName>
        <ecNumber evidence="11">1.14.99.56</ecNumber>
    </recommendedName>
</protein>
<sequence>MKFLSTVLGLASVANAHTLFTTFYVDGKNQGDGTCVRQPEDSSTANGPIYPITGDVMACGRDGDKPAKFICPAPGGAQLTFHFREAPTYHRPGAIAEGHKGPCSVYVKKVDNILTDSAAGAGWFKIWEDGYNVKEDTWCTDRLRANNGLLSVDLPTGLPSGYYLVRPEVLALHNAPEGDPQFYQGCAQIFIENGPNVPLQVPEKYEVSIPGYVEKDTPGLTFNIYEKPLGKYPIPGPDVWVPTSEETGTKQTQKYGVIPDDCLVKNGNWCAKPMAKYSGHEECWAAAKECWSQSDFCWETAAPSGGANCEVWSDYCKEMDNQCENENFEGPPKFTGKEVFAKPGPIPAPYDGTEVNKDGKDTTTSVIEKPSTTKAAAPAKTTASAPKASAPKAEKPETVEYNEEDFPTYEETPTGFITNPTTTYASKPKETSSVPVKEGSSGLKVSQDGRCGGETGQTCEGSSFGNCCSKKGRCGRKSRQCGCGCQKSFGICGV</sequence>
<keyword evidence="6 12" id="KW-1015">Disulfide bond</keyword>
<evidence type="ECO:0000256" key="10">
    <source>
        <dbReference type="ARBA" id="ARBA00045077"/>
    </source>
</evidence>
<feature type="compositionally biased region" description="Low complexity" evidence="13">
    <location>
        <begin position="412"/>
        <end position="423"/>
    </location>
</feature>
<dbReference type="GO" id="GO:0030245">
    <property type="term" value="P:cellulose catabolic process"/>
    <property type="evidence" value="ECO:0007669"/>
    <property type="project" value="UniProtKB-KW"/>
</dbReference>
<dbReference type="InterPro" id="IPR049892">
    <property type="entry name" value="AA9"/>
</dbReference>
<evidence type="ECO:0000256" key="1">
    <source>
        <dbReference type="ARBA" id="ARBA00001973"/>
    </source>
</evidence>
<dbReference type="Pfam" id="PF03443">
    <property type="entry name" value="AA9"/>
    <property type="match status" value="1"/>
</dbReference>
<feature type="domain" description="Chitin-binding type-1" evidence="15">
    <location>
        <begin position="448"/>
        <end position="494"/>
    </location>
</feature>
<evidence type="ECO:0000256" key="9">
    <source>
        <dbReference type="ARBA" id="ARBA00044502"/>
    </source>
</evidence>
<feature type="signal peptide" evidence="14">
    <location>
        <begin position="1"/>
        <end position="16"/>
    </location>
</feature>
<name>A0A9W8TB53_9HYPO</name>
<reference evidence="16" key="1">
    <citation type="submission" date="2022-10" db="EMBL/GenBank/DDBJ databases">
        <title>Tapping the CABI collections for fungal endophytes: first genome assemblies for Collariella, Neodidymelliopsis, Ascochyta clinopodiicola, Didymella pomorum, Didymosphaeria variabile, Neocosmospora piperis and Neocucurbitaria cava.</title>
        <authorList>
            <person name="Hill R."/>
        </authorList>
    </citation>
    <scope>NUCLEOTIDE SEQUENCE</scope>
    <source>
        <strain evidence="16">IMI 366586</strain>
    </source>
</reference>
<dbReference type="InterPro" id="IPR005103">
    <property type="entry name" value="AA9_LPMO"/>
</dbReference>
<evidence type="ECO:0000256" key="5">
    <source>
        <dbReference type="ARBA" id="ARBA00023001"/>
    </source>
</evidence>
<evidence type="ECO:0000313" key="16">
    <source>
        <dbReference type="EMBL" id="KAJ4307594.1"/>
    </source>
</evidence>
<dbReference type="PANTHER" id="PTHR33353">
    <property type="entry name" value="PUTATIVE (AFU_ORTHOLOGUE AFUA_1G12560)-RELATED"/>
    <property type="match status" value="1"/>
</dbReference>
<comment type="similarity">
    <text evidence="9">Belongs to the polysaccharide monooxygenase AA9 family.</text>
</comment>
<comment type="subcellular location">
    <subcellularLocation>
        <location evidence="2">Secreted</location>
    </subcellularLocation>
</comment>
<dbReference type="GO" id="GO:0008061">
    <property type="term" value="F:chitin binding"/>
    <property type="evidence" value="ECO:0007669"/>
    <property type="project" value="UniProtKB-UniRule"/>
</dbReference>
<dbReference type="EC" id="1.14.99.56" evidence="11"/>
<keyword evidence="8" id="KW-0624">Polysaccharide degradation</keyword>
<dbReference type="GO" id="GO:0005576">
    <property type="term" value="C:extracellular region"/>
    <property type="evidence" value="ECO:0007669"/>
    <property type="project" value="UniProtKB-SubCell"/>
</dbReference>
<evidence type="ECO:0000256" key="7">
    <source>
        <dbReference type="ARBA" id="ARBA00023277"/>
    </source>
</evidence>
<evidence type="ECO:0000256" key="13">
    <source>
        <dbReference type="SAM" id="MobiDB-lite"/>
    </source>
</evidence>
<dbReference type="Gene3D" id="2.70.50.70">
    <property type="match status" value="1"/>
</dbReference>
<keyword evidence="5" id="KW-0136">Cellulose degradation</keyword>
<dbReference type="PROSITE" id="PS50941">
    <property type="entry name" value="CHIT_BIND_I_2"/>
    <property type="match status" value="1"/>
</dbReference>
<dbReference type="InterPro" id="IPR001002">
    <property type="entry name" value="Chitin-bd_1"/>
</dbReference>
<keyword evidence="4 14" id="KW-0732">Signal</keyword>
<dbReference type="CDD" id="cd11618">
    <property type="entry name" value="ChtBD1_1"/>
    <property type="match status" value="1"/>
</dbReference>
<evidence type="ECO:0000256" key="11">
    <source>
        <dbReference type="ARBA" id="ARBA00047174"/>
    </source>
</evidence>
<feature type="chain" id="PRO_5040752902" description="lytic cellulose monooxygenase (C4-dehydrogenating)" evidence="14">
    <location>
        <begin position="17"/>
        <end position="494"/>
    </location>
</feature>
<feature type="disulfide bond" evidence="12">
    <location>
        <begin position="467"/>
        <end position="481"/>
    </location>
</feature>
<feature type="compositionally biased region" description="Low complexity" evidence="13">
    <location>
        <begin position="368"/>
        <end position="391"/>
    </location>
</feature>
<accession>A0A9W8TB53</accession>
<dbReference type="Proteomes" id="UP001140502">
    <property type="component" value="Unassembled WGS sequence"/>
</dbReference>
<evidence type="ECO:0000256" key="4">
    <source>
        <dbReference type="ARBA" id="ARBA00022729"/>
    </source>
</evidence>
<keyword evidence="3" id="KW-0964">Secreted</keyword>
<keyword evidence="7" id="KW-0119">Carbohydrate metabolism</keyword>
<keyword evidence="12" id="KW-0147">Chitin-binding</keyword>
<proteinExistence type="inferred from homology"/>
<comment type="caution">
    <text evidence="12">Lacks conserved residue(s) required for the propagation of feature annotation.</text>
</comment>
<dbReference type="AlphaFoldDB" id="A0A9W8TB53"/>
<comment type="caution">
    <text evidence="16">The sequence shown here is derived from an EMBL/GenBank/DDBJ whole genome shotgun (WGS) entry which is preliminary data.</text>
</comment>
<evidence type="ECO:0000256" key="6">
    <source>
        <dbReference type="ARBA" id="ARBA00023157"/>
    </source>
</evidence>
<evidence type="ECO:0000313" key="17">
    <source>
        <dbReference type="Proteomes" id="UP001140502"/>
    </source>
</evidence>
<comment type="catalytic activity">
    <reaction evidence="10">
        <text>[(1-&gt;4)-beta-D-glucosyl]n+m + reduced acceptor + O2 = 4-dehydro-beta-D-glucosyl-[(1-&gt;4)-beta-D-glucosyl]n-1 + [(1-&gt;4)-beta-D-glucosyl]m + acceptor + H2O.</text>
        <dbReference type="EC" id="1.14.99.56"/>
    </reaction>
</comment>
<gene>
    <name evidence="16" type="ORF">N0V84_012621</name>
</gene>
<dbReference type="CDD" id="cd21175">
    <property type="entry name" value="LPMO_AA9"/>
    <property type="match status" value="1"/>
</dbReference>
<dbReference type="OrthoDB" id="5985073at2759"/>
<evidence type="ECO:0000256" key="3">
    <source>
        <dbReference type="ARBA" id="ARBA00022525"/>
    </source>
</evidence>
<evidence type="ECO:0000259" key="15">
    <source>
        <dbReference type="PROSITE" id="PS50941"/>
    </source>
</evidence>